<organism evidence="2 3">
    <name type="scientific">Collybiopsis luxurians FD-317 M1</name>
    <dbReference type="NCBI Taxonomy" id="944289"/>
    <lineage>
        <taxon>Eukaryota</taxon>
        <taxon>Fungi</taxon>
        <taxon>Dikarya</taxon>
        <taxon>Basidiomycota</taxon>
        <taxon>Agaricomycotina</taxon>
        <taxon>Agaricomycetes</taxon>
        <taxon>Agaricomycetidae</taxon>
        <taxon>Agaricales</taxon>
        <taxon>Marasmiineae</taxon>
        <taxon>Omphalotaceae</taxon>
        <taxon>Collybiopsis</taxon>
        <taxon>Collybiopsis luxurians</taxon>
    </lineage>
</organism>
<evidence type="ECO:0000313" key="3">
    <source>
        <dbReference type="Proteomes" id="UP000053593"/>
    </source>
</evidence>
<feature type="transmembrane region" description="Helical" evidence="1">
    <location>
        <begin position="69"/>
        <end position="88"/>
    </location>
</feature>
<keyword evidence="1" id="KW-1133">Transmembrane helix</keyword>
<dbReference type="EMBL" id="KN834915">
    <property type="protein sequence ID" value="KIK50256.1"/>
    <property type="molecule type" value="Genomic_DNA"/>
</dbReference>
<dbReference type="Proteomes" id="UP000053593">
    <property type="component" value="Unassembled WGS sequence"/>
</dbReference>
<dbReference type="HOGENOM" id="CLU_2446628_0_0_1"/>
<dbReference type="AlphaFoldDB" id="A0A0D0B801"/>
<feature type="transmembrane region" description="Helical" evidence="1">
    <location>
        <begin position="32"/>
        <end position="49"/>
    </location>
</feature>
<evidence type="ECO:0000313" key="2">
    <source>
        <dbReference type="EMBL" id="KIK50256.1"/>
    </source>
</evidence>
<name>A0A0D0B801_9AGAR</name>
<reference evidence="2 3" key="1">
    <citation type="submission" date="2014-04" db="EMBL/GenBank/DDBJ databases">
        <title>Evolutionary Origins and Diversification of the Mycorrhizal Mutualists.</title>
        <authorList>
            <consortium name="DOE Joint Genome Institute"/>
            <consortium name="Mycorrhizal Genomics Consortium"/>
            <person name="Kohler A."/>
            <person name="Kuo A."/>
            <person name="Nagy L.G."/>
            <person name="Floudas D."/>
            <person name="Copeland A."/>
            <person name="Barry K.W."/>
            <person name="Cichocki N."/>
            <person name="Veneault-Fourrey C."/>
            <person name="LaButti K."/>
            <person name="Lindquist E.A."/>
            <person name="Lipzen A."/>
            <person name="Lundell T."/>
            <person name="Morin E."/>
            <person name="Murat C."/>
            <person name="Riley R."/>
            <person name="Ohm R."/>
            <person name="Sun H."/>
            <person name="Tunlid A."/>
            <person name="Henrissat B."/>
            <person name="Grigoriev I.V."/>
            <person name="Hibbett D.S."/>
            <person name="Martin F."/>
        </authorList>
    </citation>
    <scope>NUCLEOTIDE SEQUENCE [LARGE SCALE GENOMIC DNA]</scope>
    <source>
        <strain evidence="2 3">FD-317 M1</strain>
    </source>
</reference>
<sequence length="90" mass="10118">HDSILRFKKFAFVAKRKTVVNIDSADDRFDNFLLTLYLLLFFFVFFFIIPAADSLNLQLSPGGSGEVTVPSPCGFCMISVFICVTVRMTP</sequence>
<proteinExistence type="predicted"/>
<accession>A0A0D0B801</accession>
<feature type="non-terminal residue" evidence="2">
    <location>
        <position position="90"/>
    </location>
</feature>
<keyword evidence="1" id="KW-0812">Transmembrane</keyword>
<evidence type="ECO:0000256" key="1">
    <source>
        <dbReference type="SAM" id="Phobius"/>
    </source>
</evidence>
<keyword evidence="1" id="KW-0472">Membrane</keyword>
<protein>
    <submittedName>
        <fullName evidence="2">Uncharacterized protein</fullName>
    </submittedName>
</protein>
<gene>
    <name evidence="2" type="ORF">GYMLUDRAFT_51331</name>
</gene>
<keyword evidence="3" id="KW-1185">Reference proteome</keyword>